<dbReference type="GO" id="GO:0008270">
    <property type="term" value="F:zinc ion binding"/>
    <property type="evidence" value="ECO:0007669"/>
    <property type="project" value="InterPro"/>
</dbReference>
<comment type="caution">
    <text evidence="4">The sequence shown here is derived from an EMBL/GenBank/DDBJ whole genome shotgun (WGS) entry which is preliminary data.</text>
</comment>
<dbReference type="InterPro" id="IPR016193">
    <property type="entry name" value="Cytidine_deaminase-like"/>
</dbReference>
<dbReference type="InterPro" id="IPR025853">
    <property type="entry name" value="NH3ase_Bd3614-like"/>
</dbReference>
<dbReference type="SUPFAM" id="SSF53927">
    <property type="entry name" value="Cytidine deaminase-like"/>
    <property type="match status" value="2"/>
</dbReference>
<dbReference type="EMBL" id="SMOD01000015">
    <property type="protein sequence ID" value="TDG06369.1"/>
    <property type="molecule type" value="Genomic_DNA"/>
</dbReference>
<protein>
    <recommendedName>
        <fullName evidence="3">CMP/dCMP-type deaminase domain-containing protein</fullName>
    </recommendedName>
</protein>
<dbReference type="GO" id="GO:0016787">
    <property type="term" value="F:hydrolase activity"/>
    <property type="evidence" value="ECO:0007669"/>
    <property type="project" value="InterPro"/>
</dbReference>
<evidence type="ECO:0000256" key="1">
    <source>
        <dbReference type="ARBA" id="ARBA00022723"/>
    </source>
</evidence>
<evidence type="ECO:0000259" key="3">
    <source>
        <dbReference type="PROSITE" id="PS51747"/>
    </source>
</evidence>
<evidence type="ECO:0000313" key="4">
    <source>
        <dbReference type="EMBL" id="TDG06369.1"/>
    </source>
</evidence>
<dbReference type="RefSeq" id="WP_133184625.1">
    <property type="nucleotide sequence ID" value="NZ_SMOD01000015.1"/>
</dbReference>
<dbReference type="InterPro" id="IPR016192">
    <property type="entry name" value="APOBEC/CMP_deaminase_Zn-bd"/>
</dbReference>
<keyword evidence="1" id="KW-0479">Metal-binding</keyword>
<accession>A0A4V2ZVS6</accession>
<reference evidence="4 5" key="1">
    <citation type="submission" date="2019-03" db="EMBL/GenBank/DDBJ databases">
        <title>Paraburkholderia sp. isolated from native Mimosa gymnas in Guartela State Park, Brazil.</title>
        <authorList>
            <person name="Paulitsch F."/>
            <person name="Hungria M."/>
            <person name="Delamuta J.R.M."/>
            <person name="Ribeiro R.A."/>
            <person name="Dall'Agnol R."/>
            <person name="Silva J.S.B."/>
        </authorList>
    </citation>
    <scope>NUCLEOTIDE SEQUENCE [LARGE SCALE GENOMIC DNA]</scope>
    <source>
        <strain evidence="4 5">CNPSo 3008</strain>
    </source>
</reference>
<feature type="domain" description="CMP/dCMP-type deaminase" evidence="3">
    <location>
        <begin position="234"/>
        <end position="362"/>
    </location>
</feature>
<sequence length="512" mass="56885">MVYTSDAAIIPGVRRRRGKTGHWKRIEMNIHYFFLAMALRDKENEGGKDVALLVSNNQVIAIGVVGNQAHEKAIVNLLHNFDRSSGCDIYTTYVPTEMCLGLGWQRNVRSIVYLDGFNAKFVRPTDDGITDSFALGGDGDFQISQRINLPKWWDEKARLETFPTSSDALRKWINLFNSPKVDLTRGAYDIYDQIKRCRYVYNSRVSDVNEKSMLARMIDCVPVQTGTCVTEPSKKDSLWMKVAYALAGAALPDSRTALQQGHNVAAIMVSNTDIILGWGVNINRLNGCFHAETSMVLAYLAKNNASKLPDGVRIYSTLAPCHMCAGLITTVGTNVPVVVGHMDPRIQKSALDRKKNGSIQRLTAVLPIVQKPIIEIPELRKYANSMSPENVPKRFPSLAEVPNPHPGSRGIAPDDVMRPFAFARWMSSTQAQLGRMPTAGDWLEAHHAEDGPRRKGVTTFLRNNPAPKQLFKYNLDSLQELLDARVGDEGETAILQRGIALIKKIKVGGLIK</sequence>
<dbReference type="Gene3D" id="3.40.140.10">
    <property type="entry name" value="Cytidine Deaminase, domain 2"/>
    <property type="match status" value="2"/>
</dbReference>
<dbReference type="Proteomes" id="UP000295606">
    <property type="component" value="Unassembled WGS sequence"/>
</dbReference>
<gene>
    <name evidence="4" type="ORF">E1N52_20875</name>
</gene>
<name>A0A4V2ZVS6_9BURK</name>
<keyword evidence="2" id="KW-0862">Zinc</keyword>
<dbReference type="OrthoDB" id="9802676at2"/>
<dbReference type="InterPro" id="IPR002125">
    <property type="entry name" value="CMP_dCMP_dom"/>
</dbReference>
<dbReference type="AlphaFoldDB" id="A0A4V2ZVS6"/>
<dbReference type="PROSITE" id="PS00903">
    <property type="entry name" value="CYT_DCMP_DEAMINASES_1"/>
    <property type="match status" value="1"/>
</dbReference>
<dbReference type="PROSITE" id="PS51747">
    <property type="entry name" value="CYT_DCMP_DEAMINASES_2"/>
    <property type="match status" value="1"/>
</dbReference>
<organism evidence="4 5">
    <name type="scientific">Paraburkholderia guartelaensis</name>
    <dbReference type="NCBI Taxonomy" id="2546446"/>
    <lineage>
        <taxon>Bacteria</taxon>
        <taxon>Pseudomonadati</taxon>
        <taxon>Pseudomonadota</taxon>
        <taxon>Betaproteobacteria</taxon>
        <taxon>Burkholderiales</taxon>
        <taxon>Burkholderiaceae</taxon>
        <taxon>Paraburkholderia</taxon>
    </lineage>
</organism>
<dbReference type="Pfam" id="PF14439">
    <property type="entry name" value="Bd3614-deam"/>
    <property type="match status" value="1"/>
</dbReference>
<evidence type="ECO:0000256" key="2">
    <source>
        <dbReference type="ARBA" id="ARBA00022833"/>
    </source>
</evidence>
<evidence type="ECO:0000313" key="5">
    <source>
        <dbReference type="Proteomes" id="UP000295606"/>
    </source>
</evidence>
<proteinExistence type="predicted"/>